<feature type="transmembrane region" description="Helical" evidence="9">
    <location>
        <begin position="262"/>
        <end position="280"/>
    </location>
</feature>
<organism evidence="11 12">
    <name type="scientific">Microbulbifer pacificus</name>
    <dbReference type="NCBI Taxonomy" id="407164"/>
    <lineage>
        <taxon>Bacteria</taxon>
        <taxon>Pseudomonadati</taxon>
        <taxon>Pseudomonadota</taxon>
        <taxon>Gammaproteobacteria</taxon>
        <taxon>Cellvibrionales</taxon>
        <taxon>Microbulbiferaceae</taxon>
        <taxon>Microbulbifer</taxon>
    </lineage>
</organism>
<evidence type="ECO:0000256" key="7">
    <source>
        <dbReference type="ARBA" id="ARBA00023136"/>
    </source>
</evidence>
<evidence type="ECO:0000256" key="6">
    <source>
        <dbReference type="ARBA" id="ARBA00022989"/>
    </source>
</evidence>
<dbReference type="GO" id="GO:0015297">
    <property type="term" value="F:antiporter activity"/>
    <property type="evidence" value="ECO:0007669"/>
    <property type="project" value="UniProtKB-KW"/>
</dbReference>
<feature type="transmembrane region" description="Helical" evidence="9">
    <location>
        <begin position="69"/>
        <end position="94"/>
    </location>
</feature>
<comment type="similarity">
    <text evidence="8">Belongs to the NhaC Na(+)/H(+) (TC 2.A.35) antiporter family.</text>
</comment>
<feature type="transmembrane region" description="Helical" evidence="9">
    <location>
        <begin position="333"/>
        <end position="350"/>
    </location>
</feature>
<evidence type="ECO:0000313" key="11">
    <source>
        <dbReference type="EMBL" id="WOX07229.1"/>
    </source>
</evidence>
<keyword evidence="2" id="KW-0813">Transport</keyword>
<dbReference type="AlphaFoldDB" id="A0AAU0N551"/>
<dbReference type="InterPro" id="IPR004770">
    <property type="entry name" value="Na/H_antiport_NhaC"/>
</dbReference>
<evidence type="ECO:0000256" key="9">
    <source>
        <dbReference type="SAM" id="Phobius"/>
    </source>
</evidence>
<keyword evidence="12" id="KW-1185">Reference proteome</keyword>
<gene>
    <name evidence="11" type="primary">nhaC</name>
    <name evidence="11" type="ORF">R5R33_08860</name>
</gene>
<evidence type="ECO:0000256" key="4">
    <source>
        <dbReference type="ARBA" id="ARBA00022475"/>
    </source>
</evidence>
<feature type="transmembrane region" description="Helical" evidence="9">
    <location>
        <begin position="38"/>
        <end position="57"/>
    </location>
</feature>
<keyword evidence="3" id="KW-0050">Antiport</keyword>
<protein>
    <submittedName>
        <fullName evidence="11">Na+/H+ antiporter NhaC</fullName>
    </submittedName>
</protein>
<feature type="transmembrane region" description="Helical" evidence="9">
    <location>
        <begin position="238"/>
        <end position="256"/>
    </location>
</feature>
<name>A0AAU0N551_9GAMM</name>
<sequence>MNKPANQIPLWLALVPLLVLIGLLGLSVNLFGDGSSSGPNQLALFLAAAAAALIGLLRGQSWAELEKAMVHGISLSMNACLILLMVGTMIGAWMVSGTAPALIYYGLGLLDPHWLYPVAMVVCALVAVSIGSSWTTAGTVGIALLGVAHVMGLSLPITAGAVISGAYFGDKMSPLSDTTNLAPAMAGTDLFTHIRHMLWTTVPSFLIALVLFTWLALGTDGEGSAETIARSRELLQSQFNIGWPTFLPLLVVLGLALRKVPAYPAILLGALTGALVAIVYQPEALIRFAGESTGPGWRATALAIWQAMSSGYVSATGDDVLDSLLSRGGMTSMVNTVWLILAAMSFGAVMEHTGLLQRLVQVLLKQVRGTGSLIATTVATALGMNIVGSDQYMAIVLPGRMFRAEFKRRGLAPQNLSRTLEDAGTMTSALVPWNTCGAFMAATLGVPTLAYAPYAFLNLINPLMAMAYGFANFRIVRLDEQPDGDGSARDLDVPPMMEPERA</sequence>
<feature type="transmembrane region" description="Helical" evidence="9">
    <location>
        <begin position="142"/>
        <end position="168"/>
    </location>
</feature>
<feature type="transmembrane region" description="Helical" evidence="9">
    <location>
        <begin position="114"/>
        <end position="135"/>
    </location>
</feature>
<dbReference type="InterPro" id="IPR018461">
    <property type="entry name" value="Na/H_Antiport_NhaC-like_C"/>
</dbReference>
<feature type="transmembrane region" description="Helical" evidence="9">
    <location>
        <begin position="12"/>
        <end position="32"/>
    </location>
</feature>
<dbReference type="NCBIfam" id="TIGR00931">
    <property type="entry name" value="antiport_nhaC"/>
    <property type="match status" value="1"/>
</dbReference>
<dbReference type="PANTHER" id="PTHR33451">
    <property type="entry name" value="MALATE-2H(+)/NA(+)-LACTATE ANTIPORTER"/>
    <property type="match status" value="1"/>
</dbReference>
<dbReference type="KEGG" id="mpaf:R5R33_08860"/>
<keyword evidence="5 9" id="KW-0812">Transmembrane</keyword>
<evidence type="ECO:0000256" key="2">
    <source>
        <dbReference type="ARBA" id="ARBA00022448"/>
    </source>
</evidence>
<reference evidence="11 12" key="1">
    <citation type="submission" date="2023-10" db="EMBL/GenBank/DDBJ databases">
        <title>Description of Microbulbifer bruguierae sp. nov., isolated from the sediments of mangrove plant Bruguiera sexangula and comparative genomic analyses of the genus Microbulbifer.</title>
        <authorList>
            <person name="Long M."/>
        </authorList>
    </citation>
    <scope>NUCLEOTIDE SEQUENCE [LARGE SCALE GENOMIC DNA]</scope>
    <source>
        <strain evidence="11 12">SPO729</strain>
    </source>
</reference>
<evidence type="ECO:0000313" key="12">
    <source>
        <dbReference type="Proteomes" id="UP001302477"/>
    </source>
</evidence>
<evidence type="ECO:0000256" key="3">
    <source>
        <dbReference type="ARBA" id="ARBA00022449"/>
    </source>
</evidence>
<dbReference type="GO" id="GO:0005886">
    <property type="term" value="C:plasma membrane"/>
    <property type="evidence" value="ECO:0007669"/>
    <property type="project" value="UniProtKB-SubCell"/>
</dbReference>
<evidence type="ECO:0000256" key="5">
    <source>
        <dbReference type="ARBA" id="ARBA00022692"/>
    </source>
</evidence>
<dbReference type="EMBL" id="CP137555">
    <property type="protein sequence ID" value="WOX07229.1"/>
    <property type="molecule type" value="Genomic_DNA"/>
</dbReference>
<dbReference type="PANTHER" id="PTHR33451:SF3">
    <property type="entry name" value="MALATE-2H(+)_NA(+)-LACTATE ANTIPORTER"/>
    <property type="match status" value="1"/>
</dbReference>
<feature type="domain" description="Na+/H+ antiporter NhaC-like C-terminal" evidence="10">
    <location>
        <begin position="165"/>
        <end position="472"/>
    </location>
</feature>
<evidence type="ECO:0000259" key="10">
    <source>
        <dbReference type="Pfam" id="PF03553"/>
    </source>
</evidence>
<dbReference type="Proteomes" id="UP001302477">
    <property type="component" value="Chromosome"/>
</dbReference>
<evidence type="ECO:0000256" key="8">
    <source>
        <dbReference type="ARBA" id="ARBA00038435"/>
    </source>
</evidence>
<dbReference type="RefSeq" id="WP_318955658.1">
    <property type="nucleotide sequence ID" value="NZ_CP137555.1"/>
</dbReference>
<keyword evidence="6 9" id="KW-1133">Transmembrane helix</keyword>
<dbReference type="InterPro" id="IPR052180">
    <property type="entry name" value="NhaC_Na-H+_Antiporter"/>
</dbReference>
<accession>A0AAU0N551</accession>
<comment type="subcellular location">
    <subcellularLocation>
        <location evidence="1">Cell membrane</location>
        <topology evidence="1">Multi-pass membrane protein</topology>
    </subcellularLocation>
</comment>
<proteinExistence type="inferred from homology"/>
<evidence type="ECO:0000256" key="1">
    <source>
        <dbReference type="ARBA" id="ARBA00004651"/>
    </source>
</evidence>
<dbReference type="Pfam" id="PF03553">
    <property type="entry name" value="Na_H_antiporter"/>
    <property type="match status" value="1"/>
</dbReference>
<keyword evidence="4" id="KW-1003">Cell membrane</keyword>
<feature type="transmembrane region" description="Helical" evidence="9">
    <location>
        <begin position="197"/>
        <end position="217"/>
    </location>
</feature>
<keyword evidence="7 9" id="KW-0472">Membrane</keyword>